<reference evidence="1 2" key="1">
    <citation type="submission" date="2024-01" db="EMBL/GenBank/DDBJ databases">
        <title>Comparative genomics of Cryptococcus and Kwoniella reveals pathogenesis evolution and contrasting modes of karyotype evolution via chromosome fusion or intercentromeric recombination.</title>
        <authorList>
            <person name="Coelho M.A."/>
            <person name="David-Palma M."/>
            <person name="Shea T."/>
            <person name="Bowers K."/>
            <person name="McGinley-Smith S."/>
            <person name="Mohammad A.W."/>
            <person name="Gnirke A."/>
            <person name="Yurkov A.M."/>
            <person name="Nowrousian M."/>
            <person name="Sun S."/>
            <person name="Cuomo C.A."/>
            <person name="Heitman J."/>
        </authorList>
    </citation>
    <scope>NUCLEOTIDE SEQUENCE [LARGE SCALE GENOMIC DNA]</scope>
    <source>
        <strain evidence="1 2">CBS 6074</strain>
    </source>
</reference>
<evidence type="ECO:0000313" key="2">
    <source>
        <dbReference type="Proteomes" id="UP001355207"/>
    </source>
</evidence>
<protein>
    <submittedName>
        <fullName evidence="1">Uncharacterized protein</fullName>
    </submittedName>
</protein>
<name>A0AAX4JN16_9TREE</name>
<sequence>MPVTDISSLSDSIAGCNDVGSTYAISNYQSPYSSSEWTLPLDYADSIAPSAQTRAYEISVDLPAASDTQMSTVIININYPDSSVLRITIPTQTPDNASDCLRFFDTDQCDASPIVRDNQSTVPSVISEEETISVRPVQRTVDVTEVPETNYPKSDVASIISWDPQHVVDDILGNQSYVDLSNVGIPSNSEAEHTDTWYIPSTGMTDYNNPRRESWNTVKSGLSSLFSNVYSTLSSGATQVFESTKDFCKRMTFDSRLKSSETTCPSSTHPNMSGSPQSDILYDTNGLPPRGHLPNALYSRTSAIRRKPVPTDRLYDTENPPPWIV</sequence>
<dbReference type="EMBL" id="CP144099">
    <property type="protein sequence ID" value="WWC86815.1"/>
    <property type="molecule type" value="Genomic_DNA"/>
</dbReference>
<organism evidence="1 2">
    <name type="scientific">Kwoniella dendrophila CBS 6074</name>
    <dbReference type="NCBI Taxonomy" id="1295534"/>
    <lineage>
        <taxon>Eukaryota</taxon>
        <taxon>Fungi</taxon>
        <taxon>Dikarya</taxon>
        <taxon>Basidiomycota</taxon>
        <taxon>Agaricomycotina</taxon>
        <taxon>Tremellomycetes</taxon>
        <taxon>Tremellales</taxon>
        <taxon>Cryptococcaceae</taxon>
        <taxon>Kwoniella</taxon>
    </lineage>
</organism>
<accession>A0AAX4JN16</accession>
<gene>
    <name evidence="1" type="ORF">L201_001694</name>
</gene>
<proteinExistence type="predicted"/>
<dbReference type="GeneID" id="91092366"/>
<dbReference type="RefSeq" id="XP_066073578.1">
    <property type="nucleotide sequence ID" value="XM_066217481.1"/>
</dbReference>
<evidence type="ECO:0000313" key="1">
    <source>
        <dbReference type="EMBL" id="WWC86815.1"/>
    </source>
</evidence>
<dbReference type="Proteomes" id="UP001355207">
    <property type="component" value="Chromosome 2"/>
</dbReference>
<dbReference type="AlphaFoldDB" id="A0AAX4JN16"/>
<keyword evidence="2" id="KW-1185">Reference proteome</keyword>